<feature type="region of interest" description="Disordered" evidence="1">
    <location>
        <begin position="38"/>
        <end position="70"/>
    </location>
</feature>
<evidence type="ECO:0000313" key="2">
    <source>
        <dbReference type="EMBL" id="PON76745.1"/>
    </source>
</evidence>
<comment type="caution">
    <text evidence="2">The sequence shown here is derived from an EMBL/GenBank/DDBJ whole genome shotgun (WGS) entry which is preliminary data.</text>
</comment>
<dbReference type="Proteomes" id="UP000237000">
    <property type="component" value="Unassembled WGS sequence"/>
</dbReference>
<reference evidence="3" key="1">
    <citation type="submission" date="2016-06" db="EMBL/GenBank/DDBJ databases">
        <title>Parallel loss of symbiosis genes in relatives of nitrogen-fixing non-legume Parasponia.</title>
        <authorList>
            <person name="Van Velzen R."/>
            <person name="Holmer R."/>
            <person name="Bu F."/>
            <person name="Rutten L."/>
            <person name="Van Zeijl A."/>
            <person name="Liu W."/>
            <person name="Santuari L."/>
            <person name="Cao Q."/>
            <person name="Sharma T."/>
            <person name="Shen D."/>
            <person name="Roswanjaya Y."/>
            <person name="Wardhani T."/>
            <person name="Kalhor M.S."/>
            <person name="Jansen J."/>
            <person name="Van den Hoogen J."/>
            <person name="Gungor B."/>
            <person name="Hartog M."/>
            <person name="Hontelez J."/>
            <person name="Verver J."/>
            <person name="Yang W.-C."/>
            <person name="Schijlen E."/>
            <person name="Repin R."/>
            <person name="Schilthuizen M."/>
            <person name="Schranz E."/>
            <person name="Heidstra R."/>
            <person name="Miyata K."/>
            <person name="Fedorova E."/>
            <person name="Kohlen W."/>
            <person name="Bisseling T."/>
            <person name="Smit S."/>
            <person name="Geurts R."/>
        </authorList>
    </citation>
    <scope>NUCLEOTIDE SEQUENCE [LARGE SCALE GENOMIC DNA]</scope>
    <source>
        <strain evidence="3">cv. RG33-2</strain>
    </source>
</reference>
<accession>A0A2P5DTY6</accession>
<proteinExistence type="predicted"/>
<dbReference type="EMBL" id="JXTC01000249">
    <property type="protein sequence ID" value="PON76745.1"/>
    <property type="molecule type" value="Genomic_DNA"/>
</dbReference>
<evidence type="ECO:0000256" key="1">
    <source>
        <dbReference type="SAM" id="MobiDB-lite"/>
    </source>
</evidence>
<dbReference type="AlphaFoldDB" id="A0A2P5DTY6"/>
<protein>
    <submittedName>
        <fullName evidence="2">Uncharacterized protein</fullName>
    </submittedName>
</protein>
<organism evidence="2 3">
    <name type="scientific">Trema orientale</name>
    <name type="common">Charcoal tree</name>
    <name type="synonym">Celtis orientalis</name>
    <dbReference type="NCBI Taxonomy" id="63057"/>
    <lineage>
        <taxon>Eukaryota</taxon>
        <taxon>Viridiplantae</taxon>
        <taxon>Streptophyta</taxon>
        <taxon>Embryophyta</taxon>
        <taxon>Tracheophyta</taxon>
        <taxon>Spermatophyta</taxon>
        <taxon>Magnoliopsida</taxon>
        <taxon>eudicotyledons</taxon>
        <taxon>Gunneridae</taxon>
        <taxon>Pentapetalae</taxon>
        <taxon>rosids</taxon>
        <taxon>fabids</taxon>
        <taxon>Rosales</taxon>
        <taxon>Cannabaceae</taxon>
        <taxon>Trema</taxon>
    </lineage>
</organism>
<dbReference type="InParanoid" id="A0A2P5DTY6"/>
<name>A0A2P5DTY6_TREOI</name>
<keyword evidence="3" id="KW-1185">Reference proteome</keyword>
<dbReference type="OrthoDB" id="10302185at2759"/>
<sequence>MFFLEGRRSGEIRKINGRGRTLLEGTQKTPAFIENRAYKGPRGEEGDPGDINPAGQVECPPEEEVGDKGNRGIWVGLEPLDNGVLELAEGVDDGDVSGVADVPDVLDASG</sequence>
<gene>
    <name evidence="2" type="ORF">TorRG33x02_241840</name>
</gene>
<evidence type="ECO:0000313" key="3">
    <source>
        <dbReference type="Proteomes" id="UP000237000"/>
    </source>
</evidence>